<dbReference type="SUPFAM" id="SSF90112">
    <property type="entry name" value="Neurotransmitter-gated ion-channel transmembrane pore"/>
    <property type="match status" value="1"/>
</dbReference>
<keyword evidence="1" id="KW-0812">Transmembrane</keyword>
<dbReference type="GO" id="GO:0016020">
    <property type="term" value="C:membrane"/>
    <property type="evidence" value="ECO:0007669"/>
    <property type="project" value="InterPro"/>
</dbReference>
<dbReference type="EMBL" id="BTRK01000006">
    <property type="protein sequence ID" value="GMR61565.1"/>
    <property type="molecule type" value="Genomic_DNA"/>
</dbReference>
<evidence type="ECO:0008006" key="4">
    <source>
        <dbReference type="Google" id="ProtNLM"/>
    </source>
</evidence>
<organism evidence="2 3">
    <name type="scientific">Pristionchus mayeri</name>
    <dbReference type="NCBI Taxonomy" id="1317129"/>
    <lineage>
        <taxon>Eukaryota</taxon>
        <taxon>Metazoa</taxon>
        <taxon>Ecdysozoa</taxon>
        <taxon>Nematoda</taxon>
        <taxon>Chromadorea</taxon>
        <taxon>Rhabditida</taxon>
        <taxon>Rhabditina</taxon>
        <taxon>Diplogasteromorpha</taxon>
        <taxon>Diplogasteroidea</taxon>
        <taxon>Neodiplogasteridae</taxon>
        <taxon>Pristionchus</taxon>
    </lineage>
</organism>
<proteinExistence type="predicted"/>
<keyword evidence="1" id="KW-0472">Membrane</keyword>
<dbReference type="InterPro" id="IPR038050">
    <property type="entry name" value="Neuro_actylchol_rec"/>
</dbReference>
<accession>A0AAN5DF49</accession>
<reference evidence="3" key="1">
    <citation type="submission" date="2022-10" db="EMBL/GenBank/DDBJ databases">
        <title>Genome assembly of Pristionchus species.</title>
        <authorList>
            <person name="Yoshida K."/>
            <person name="Sommer R.J."/>
        </authorList>
    </citation>
    <scope>NUCLEOTIDE SEQUENCE [LARGE SCALE GENOMIC DNA]</scope>
    <source>
        <strain evidence="3">RS5460</strain>
    </source>
</reference>
<dbReference type="Gene3D" id="1.20.58.390">
    <property type="entry name" value="Neurotransmitter-gated ion-channel transmembrane domain"/>
    <property type="match status" value="1"/>
</dbReference>
<sequence length="122" mass="13534">MLTRRSTFWVLLVIIPVFLLGFLILLGLFFGKERNNLNVSVNLGLIAFTSMTFIIGILADSLPKAQNISVLGWYIVFELAIITTAVLSVSLHGALSSAASVGYTWWTGENSKYLLMKTMFNK</sequence>
<evidence type="ECO:0000313" key="2">
    <source>
        <dbReference type="EMBL" id="GMR61565.1"/>
    </source>
</evidence>
<evidence type="ECO:0000256" key="1">
    <source>
        <dbReference type="SAM" id="Phobius"/>
    </source>
</evidence>
<dbReference type="Proteomes" id="UP001328107">
    <property type="component" value="Unassembled WGS sequence"/>
</dbReference>
<feature type="transmembrane region" description="Helical" evidence="1">
    <location>
        <begin position="37"/>
        <end position="59"/>
    </location>
</feature>
<evidence type="ECO:0000313" key="3">
    <source>
        <dbReference type="Proteomes" id="UP001328107"/>
    </source>
</evidence>
<dbReference type="AlphaFoldDB" id="A0AAN5DF49"/>
<gene>
    <name evidence="2" type="ORF">PMAYCL1PPCAC_31760</name>
</gene>
<keyword evidence="1" id="KW-1133">Transmembrane helix</keyword>
<keyword evidence="3" id="KW-1185">Reference proteome</keyword>
<protein>
    <recommendedName>
        <fullName evidence="4">G protein-coupled receptor</fullName>
    </recommendedName>
</protein>
<name>A0AAN5DF49_9BILA</name>
<dbReference type="GO" id="GO:0006811">
    <property type="term" value="P:monoatomic ion transport"/>
    <property type="evidence" value="ECO:0007669"/>
    <property type="project" value="InterPro"/>
</dbReference>
<feature type="transmembrane region" description="Helical" evidence="1">
    <location>
        <begin position="7"/>
        <end position="31"/>
    </location>
</feature>
<comment type="caution">
    <text evidence="2">The sequence shown here is derived from an EMBL/GenBank/DDBJ whole genome shotgun (WGS) entry which is preliminary data.</text>
</comment>
<feature type="transmembrane region" description="Helical" evidence="1">
    <location>
        <begin position="71"/>
        <end position="95"/>
    </location>
</feature>
<dbReference type="InterPro" id="IPR036719">
    <property type="entry name" value="Neuro-gated_channel_TM_sf"/>
</dbReference>